<dbReference type="AlphaFoldDB" id="A0A6G4QX94"/>
<reference evidence="1" key="1">
    <citation type="submission" date="2020-02" db="EMBL/GenBank/DDBJ databases">
        <authorList>
            <person name="Gao J."/>
            <person name="Sun J."/>
        </authorList>
    </citation>
    <scope>NUCLEOTIDE SEQUENCE</scope>
    <source>
        <strain evidence="1">602-2</strain>
    </source>
</reference>
<sequence>MSSTPLTEAHVREGYRWLLGREAESDQAVQSHLSAGLSLEGFRQRLLDGPEFLFMAERAGLFDRVEGYRHGVEDALPEDHARRIFLRLPQVGSDQVMRLFSDGTAQEVRCPEEHNGLLFRSAVDLAAYGAFAGFFDRPSLRLIPGRRQVLLMLAEPKARLVRVYRHLRAYDEALVERMDFELCRLAKRLDLADFLAEGAQVAPTVLDNGYARALAGPLPKGRWEAARGEVAPLDPATAVEAAGALVDEAVVGVFEDLPGARRVFAQALGCDVGDPLRERHDDVVYQGRYDWEPFEGVDPRADDLLERLTQHDAAIYARASSRFDDLSRR</sequence>
<protein>
    <recommendedName>
        <fullName evidence="2">Sulfotransferase family protein</fullName>
    </recommendedName>
</protein>
<accession>A0A6G4QX94</accession>
<proteinExistence type="predicted"/>
<comment type="caution">
    <text evidence="1">The sequence shown here is derived from an EMBL/GenBank/DDBJ whole genome shotgun (WGS) entry which is preliminary data.</text>
</comment>
<evidence type="ECO:0000313" key="1">
    <source>
        <dbReference type="EMBL" id="NGM50250.1"/>
    </source>
</evidence>
<evidence type="ECO:0008006" key="2">
    <source>
        <dbReference type="Google" id="ProtNLM"/>
    </source>
</evidence>
<name>A0A6G4QX94_9CAUL</name>
<dbReference type="Gene3D" id="3.40.50.300">
    <property type="entry name" value="P-loop containing nucleotide triphosphate hydrolases"/>
    <property type="match status" value="1"/>
</dbReference>
<organism evidence="1">
    <name type="scientific">Caulobacter sp. 602-2</name>
    <dbReference type="NCBI Taxonomy" id="2710887"/>
    <lineage>
        <taxon>Bacteria</taxon>
        <taxon>Pseudomonadati</taxon>
        <taxon>Pseudomonadota</taxon>
        <taxon>Alphaproteobacteria</taxon>
        <taxon>Caulobacterales</taxon>
        <taxon>Caulobacteraceae</taxon>
        <taxon>Caulobacter</taxon>
    </lineage>
</organism>
<dbReference type="EMBL" id="JAAKGT010000004">
    <property type="protein sequence ID" value="NGM50250.1"/>
    <property type="molecule type" value="Genomic_DNA"/>
</dbReference>
<dbReference type="RefSeq" id="WP_165258820.1">
    <property type="nucleotide sequence ID" value="NZ_JAAKGT010000004.1"/>
</dbReference>
<gene>
    <name evidence="1" type="ORF">G5B46_11580</name>
</gene>
<dbReference type="InterPro" id="IPR027417">
    <property type="entry name" value="P-loop_NTPase"/>
</dbReference>